<evidence type="ECO:0000313" key="9">
    <source>
        <dbReference type="EMBL" id="PVU99761.1"/>
    </source>
</evidence>
<evidence type="ECO:0000256" key="6">
    <source>
        <dbReference type="SAM" id="MobiDB-lite"/>
    </source>
</evidence>
<dbReference type="InterPro" id="IPR018253">
    <property type="entry name" value="DnaJ_domain_CS"/>
</dbReference>
<evidence type="ECO:0000256" key="5">
    <source>
        <dbReference type="SAM" id="Coils"/>
    </source>
</evidence>
<evidence type="ECO:0000256" key="1">
    <source>
        <dbReference type="ARBA" id="ARBA00022723"/>
    </source>
</evidence>
<dbReference type="InterPro" id="IPR013087">
    <property type="entry name" value="Znf_C2H2_type"/>
</dbReference>
<dbReference type="PROSITE" id="PS50076">
    <property type="entry name" value="DNAJ_2"/>
    <property type="match status" value="1"/>
</dbReference>
<feature type="compositionally biased region" description="Basic and acidic residues" evidence="6">
    <location>
        <begin position="499"/>
        <end position="508"/>
    </location>
</feature>
<keyword evidence="10" id="KW-1185">Reference proteome</keyword>
<feature type="region of interest" description="Disordered" evidence="6">
    <location>
        <begin position="388"/>
        <end position="409"/>
    </location>
</feature>
<sequence>MKQVCYYELLGLERDCSDSDIKKAYRKLALIWHPDKNQDNIDETTRKFALIKEAYETLSDPQERSWYDSHRDQILTAEDSSQQDFAYYDYKGTSTNTIISYFSISVFDGFDDTETGFYSVYRTLFSKIISEEIQAINSNMVRVSDKELGLMYSLNFGTSETPFDDSIFEFFDEKSLQNNTSFEKKNKNDGFVSLKEFYNYFGCFDTYKSFSWEEKYKTSQAPNRQIRRLMEKENKVLVESSKRQFVDSVQNLANWLKKRDPRYKEYTKLLQKKQESATKKKEEDLKKQKKALLKKAKQFERQEWQNVDYTNLLDEYLPEFEGMQANTINPEQAAVSESQDSSLELECLVCDKVFKSYSQLQNHNNSNKHKRAADALFREMSKDDANHLNSKSATLNTGELSSDDEASSGFFTPDSTHECTFISDSNQVNSDNLVDEIENVNEDGIYEKQEDLYVEDSFVFTAAKKSKKDKKLKAKKNKVFKFSLDDDSFDPQSYNSEILRSEKDDKQSKQKASLGSPVDLDMEKLSLDTQEDTHPETDNTGNVLPDQSIIESLDKSETETKNKMTAKDHLVAEYACNLCKKEFDSRNRLFNHIKDTGHALAKPISSQVHNKGSKKSKKAEKKKSKK</sequence>
<dbReference type="Pfam" id="PF12171">
    <property type="entry name" value="zf-C2H2_jaz"/>
    <property type="match status" value="1"/>
</dbReference>
<dbReference type="SUPFAM" id="SSF57667">
    <property type="entry name" value="beta-beta-alpha zinc fingers"/>
    <property type="match status" value="1"/>
</dbReference>
<dbReference type="FunFam" id="1.10.287.110:FF:000046">
    <property type="entry name" value="dnaJ homolog subfamily C member 21"/>
    <property type="match status" value="1"/>
</dbReference>
<feature type="compositionally biased region" description="Polar residues" evidence="6">
    <location>
        <begin position="388"/>
        <end position="400"/>
    </location>
</feature>
<keyword evidence="2 4" id="KW-0863">Zinc-finger</keyword>
<dbReference type="SMART" id="SM00271">
    <property type="entry name" value="DnaJ"/>
    <property type="match status" value="1"/>
</dbReference>
<keyword evidence="3" id="KW-0862">Zinc</keyword>
<evidence type="ECO:0000256" key="2">
    <source>
        <dbReference type="ARBA" id="ARBA00022771"/>
    </source>
</evidence>
<protein>
    <recommendedName>
        <fullName evidence="11">J domain-containing protein</fullName>
    </recommendedName>
</protein>
<evidence type="ECO:0008006" key="11">
    <source>
        <dbReference type="Google" id="ProtNLM"/>
    </source>
</evidence>
<dbReference type="PROSITE" id="PS00028">
    <property type="entry name" value="ZINC_FINGER_C2H2_1"/>
    <property type="match status" value="2"/>
</dbReference>
<dbReference type="Pfam" id="PF00226">
    <property type="entry name" value="DnaJ"/>
    <property type="match status" value="1"/>
</dbReference>
<feature type="region of interest" description="Disordered" evidence="6">
    <location>
        <begin position="498"/>
        <end position="518"/>
    </location>
</feature>
<proteinExistence type="predicted"/>
<dbReference type="EMBL" id="MBFS01002226">
    <property type="protein sequence ID" value="PVU99761.1"/>
    <property type="molecule type" value="Genomic_DNA"/>
</dbReference>
<evidence type="ECO:0000313" key="10">
    <source>
        <dbReference type="Proteomes" id="UP000245609"/>
    </source>
</evidence>
<dbReference type="InterPro" id="IPR036236">
    <property type="entry name" value="Znf_C2H2_sf"/>
</dbReference>
<dbReference type="InterPro" id="IPR054076">
    <property type="entry name" value="ZUO1-like_ZHD"/>
</dbReference>
<feature type="coiled-coil region" evidence="5">
    <location>
        <begin position="263"/>
        <end position="302"/>
    </location>
</feature>
<dbReference type="SMART" id="SM00355">
    <property type="entry name" value="ZnF_C2H2"/>
    <property type="match status" value="2"/>
</dbReference>
<dbReference type="PANTHER" id="PTHR44029:SF1">
    <property type="entry name" value="DNAJ HOMOLOG SUBFAMILY C MEMBER 21"/>
    <property type="match status" value="1"/>
</dbReference>
<keyword evidence="5" id="KW-0175">Coiled coil</keyword>
<dbReference type="Gene3D" id="3.30.160.60">
    <property type="entry name" value="Classic Zinc Finger"/>
    <property type="match status" value="1"/>
</dbReference>
<feature type="domain" description="C2H2-type" evidence="8">
    <location>
        <begin position="345"/>
        <end position="372"/>
    </location>
</feature>
<dbReference type="PROSITE" id="PS00636">
    <property type="entry name" value="DNAJ_1"/>
    <property type="match status" value="1"/>
</dbReference>
<dbReference type="InterPro" id="IPR051964">
    <property type="entry name" value="Chaperone_stress_response"/>
</dbReference>
<dbReference type="SUPFAM" id="SSF46565">
    <property type="entry name" value="Chaperone J-domain"/>
    <property type="match status" value="1"/>
</dbReference>
<dbReference type="CDD" id="cd06257">
    <property type="entry name" value="DnaJ"/>
    <property type="match status" value="1"/>
</dbReference>
<evidence type="ECO:0000256" key="4">
    <source>
        <dbReference type="PROSITE-ProRule" id="PRU00042"/>
    </source>
</evidence>
<reference evidence="9 10" key="1">
    <citation type="journal article" date="2018" name="MBio">
        <title>Comparative Genomics Reveals the Core Gene Toolbox for the Fungus-Insect Symbiosis.</title>
        <authorList>
            <person name="Wang Y."/>
            <person name="Stata M."/>
            <person name="Wang W."/>
            <person name="Stajich J.E."/>
            <person name="White M.M."/>
            <person name="Moncalvo J.M."/>
        </authorList>
    </citation>
    <scope>NUCLEOTIDE SEQUENCE [LARGE SCALE GENOMIC DNA]</scope>
    <source>
        <strain evidence="9 10">SC-DP-2</strain>
    </source>
</reference>
<feature type="domain" description="C2H2-type" evidence="8">
    <location>
        <begin position="574"/>
        <end position="603"/>
    </location>
</feature>
<dbReference type="PANTHER" id="PTHR44029">
    <property type="entry name" value="DNAJ HOMOLOG SUBFAMILY C MEMBER 21"/>
    <property type="match status" value="1"/>
</dbReference>
<evidence type="ECO:0000259" key="7">
    <source>
        <dbReference type="PROSITE" id="PS50076"/>
    </source>
</evidence>
<dbReference type="PRINTS" id="PR00625">
    <property type="entry name" value="JDOMAIN"/>
</dbReference>
<dbReference type="Pfam" id="PF21884">
    <property type="entry name" value="ZUO1-like_ZHD"/>
    <property type="match status" value="1"/>
</dbReference>
<name>A0A2T9Z5D6_9FUNG</name>
<organism evidence="9 10">
    <name type="scientific">Smittium megazygosporum</name>
    <dbReference type="NCBI Taxonomy" id="133381"/>
    <lineage>
        <taxon>Eukaryota</taxon>
        <taxon>Fungi</taxon>
        <taxon>Fungi incertae sedis</taxon>
        <taxon>Zoopagomycota</taxon>
        <taxon>Kickxellomycotina</taxon>
        <taxon>Harpellomycetes</taxon>
        <taxon>Harpellales</taxon>
        <taxon>Legeriomycetaceae</taxon>
        <taxon>Smittium</taxon>
    </lineage>
</organism>
<feature type="domain" description="J" evidence="7">
    <location>
        <begin position="5"/>
        <end position="71"/>
    </location>
</feature>
<dbReference type="OrthoDB" id="5894at2759"/>
<gene>
    <name evidence="9" type="ORF">BB560_005453</name>
</gene>
<evidence type="ECO:0000259" key="8">
    <source>
        <dbReference type="PROSITE" id="PS50157"/>
    </source>
</evidence>
<dbReference type="InterPro" id="IPR001623">
    <property type="entry name" value="DnaJ_domain"/>
</dbReference>
<dbReference type="Proteomes" id="UP000245609">
    <property type="component" value="Unassembled WGS sequence"/>
</dbReference>
<dbReference type="InterPro" id="IPR022755">
    <property type="entry name" value="Znf_C2H2_jaz"/>
</dbReference>
<dbReference type="GO" id="GO:0005737">
    <property type="term" value="C:cytoplasm"/>
    <property type="evidence" value="ECO:0007669"/>
    <property type="project" value="TreeGrafter"/>
</dbReference>
<accession>A0A2T9Z5D6</accession>
<dbReference type="InterPro" id="IPR036869">
    <property type="entry name" value="J_dom_sf"/>
</dbReference>
<feature type="compositionally biased region" description="Basic residues" evidence="6">
    <location>
        <begin position="611"/>
        <end position="626"/>
    </location>
</feature>
<dbReference type="Gene3D" id="1.10.287.110">
    <property type="entry name" value="DnaJ domain"/>
    <property type="match status" value="1"/>
</dbReference>
<comment type="caution">
    <text evidence="9">The sequence shown here is derived from an EMBL/GenBank/DDBJ whole genome shotgun (WGS) entry which is preliminary data.</text>
</comment>
<keyword evidence="1" id="KW-0479">Metal-binding</keyword>
<dbReference type="PROSITE" id="PS50157">
    <property type="entry name" value="ZINC_FINGER_C2H2_2"/>
    <property type="match status" value="2"/>
</dbReference>
<dbReference type="AlphaFoldDB" id="A0A2T9Z5D6"/>
<dbReference type="STRING" id="133381.A0A2T9Z5D6"/>
<evidence type="ECO:0000256" key="3">
    <source>
        <dbReference type="ARBA" id="ARBA00022833"/>
    </source>
</evidence>
<feature type="region of interest" description="Disordered" evidence="6">
    <location>
        <begin position="598"/>
        <end position="626"/>
    </location>
</feature>
<dbReference type="GO" id="GO:0008270">
    <property type="term" value="F:zinc ion binding"/>
    <property type="evidence" value="ECO:0007669"/>
    <property type="project" value="UniProtKB-KW"/>
</dbReference>